<dbReference type="Proteomes" id="UP000019375">
    <property type="component" value="Unassembled WGS sequence"/>
</dbReference>
<keyword evidence="2" id="KW-0808">Transferase</keyword>
<dbReference type="OrthoDB" id="514248at2759"/>
<dbReference type="EMBL" id="HG316456">
    <property type="protein sequence ID" value="CDF89055.1"/>
    <property type="molecule type" value="Genomic_DNA"/>
</dbReference>
<dbReference type="GO" id="GO:0005634">
    <property type="term" value="C:nucleus"/>
    <property type="evidence" value="ECO:0007669"/>
    <property type="project" value="TreeGrafter"/>
</dbReference>
<sequence>MEVDYGELIEKYECLRKYWKNGRYVIVDHESVVLLNQCILLHYFCLVLPGDLVRPDNLFPRVPGRAWYVQFLHDKLLQNVDSTILLDVGTGAYAIYAMLAARIFKTKATLVRGTDTDCGAVKNSQKIIEANKLAQIIDVKHTYASDNMFTQLSSAPYAITMCNPPFYSSVEEMQQKRREKYASRTLVELKGSSEELYTEGGEVGFVMKMLTDSTHHRHENIWFTCLLSRHSSLLPLINFLKHLHIKDHYVQDFTLGQTTRWILLWNFRGWKLDTTCANHKLRKLQSYPATVLPIRCKLQKSLLEIEMLLNQKTTEKLQITLESSEQLHIVAEFDCWSRKYRRRKMTKKSDTHIFNLRHKQSVQLMWLQGSNFELFQSFHGFVSSLYLL</sequence>
<accession>A0A8J2X806</accession>
<dbReference type="PANTHER" id="PTHR13393:SF0">
    <property type="entry name" value="RNA N6-ADENOSINE-METHYLTRANSFERASE METTL16"/>
    <property type="match status" value="1"/>
</dbReference>
<dbReference type="GO" id="GO:0070475">
    <property type="term" value="P:rRNA base methylation"/>
    <property type="evidence" value="ECO:0007669"/>
    <property type="project" value="TreeGrafter"/>
</dbReference>
<dbReference type="GO" id="GO:0008168">
    <property type="term" value="F:methyltransferase activity"/>
    <property type="evidence" value="ECO:0007669"/>
    <property type="project" value="UniProtKB-KW"/>
</dbReference>
<reference evidence="4" key="1">
    <citation type="journal article" date="2013" name="Genome Announc.">
        <title>Genome sequence of the food spoilage yeast Zygosaccharomyces bailii CLIB 213(T).</title>
        <authorList>
            <person name="Galeote V."/>
            <person name="Bigey F."/>
            <person name="Devillers H."/>
            <person name="Neuveglise C."/>
            <person name="Dequin S."/>
        </authorList>
    </citation>
    <scope>NUCLEOTIDE SEQUENCE [LARGE SCALE GENOMIC DNA]</scope>
    <source>
        <strain evidence="4">CLIB 213 / ATCC 58445 / CBS 680 / CCRC 21525 / NBRC 1098 / NCYC 1416 / NRRL Y-2227</strain>
    </source>
</reference>
<keyword evidence="4" id="KW-1185">Reference proteome</keyword>
<dbReference type="PANTHER" id="PTHR13393">
    <property type="entry name" value="SAM-DEPENDENT METHYLTRANSFERASE"/>
    <property type="match status" value="1"/>
</dbReference>
<dbReference type="InterPro" id="IPR010286">
    <property type="entry name" value="METTL16/RlmF"/>
</dbReference>
<evidence type="ECO:0000313" key="3">
    <source>
        <dbReference type="EMBL" id="CDF89055.1"/>
    </source>
</evidence>
<organism evidence="3 4">
    <name type="scientific">Zygosaccharomyces bailii (strain CLIB 213 / ATCC 58445 / CBS 680 / BCRC 21525 / NBRC 1098 / NCYC 1416 / NRRL Y-2227)</name>
    <dbReference type="NCBI Taxonomy" id="1333698"/>
    <lineage>
        <taxon>Eukaryota</taxon>
        <taxon>Fungi</taxon>
        <taxon>Dikarya</taxon>
        <taxon>Ascomycota</taxon>
        <taxon>Saccharomycotina</taxon>
        <taxon>Saccharomycetes</taxon>
        <taxon>Saccharomycetales</taxon>
        <taxon>Saccharomycetaceae</taxon>
        <taxon>Zygosaccharomyces</taxon>
    </lineage>
</organism>
<dbReference type="InterPro" id="IPR029063">
    <property type="entry name" value="SAM-dependent_MTases_sf"/>
</dbReference>
<gene>
    <name evidence="3" type="ORF">BN860_08108g</name>
</gene>
<evidence type="ECO:0000256" key="2">
    <source>
        <dbReference type="ARBA" id="ARBA00022679"/>
    </source>
</evidence>
<keyword evidence="1" id="KW-0489">Methyltransferase</keyword>
<proteinExistence type="predicted"/>
<evidence type="ECO:0000313" key="4">
    <source>
        <dbReference type="Proteomes" id="UP000019375"/>
    </source>
</evidence>
<name>A0A8J2X806_ZYGB2</name>
<evidence type="ECO:0000256" key="1">
    <source>
        <dbReference type="ARBA" id="ARBA00022603"/>
    </source>
</evidence>
<protein>
    <submittedName>
        <fullName evidence="3">ZYBA0S03-08108g1_1</fullName>
    </submittedName>
</protein>
<dbReference type="AlphaFoldDB" id="A0A8J2X806"/>
<dbReference type="SUPFAM" id="SSF53335">
    <property type="entry name" value="S-adenosyl-L-methionine-dependent methyltransferases"/>
    <property type="match status" value="1"/>
</dbReference>
<dbReference type="Pfam" id="PF05971">
    <property type="entry name" value="Methyltransf_10"/>
    <property type="match status" value="1"/>
</dbReference>
<dbReference type="Gene3D" id="3.40.50.150">
    <property type="entry name" value="Vaccinia Virus protein VP39"/>
    <property type="match status" value="1"/>
</dbReference>